<proteinExistence type="predicted"/>
<evidence type="ECO:0000313" key="1">
    <source>
        <dbReference type="EMBL" id="KRY29242.1"/>
    </source>
</evidence>
<sequence length="342" mass="38388">MKIKIHLKECTHHINLFTKNKNFKLRLFIFLKWICRDQYGEWANWNEFVFVYCVECCWLIQIQLEQLYKKGFLSIGERINCWLRKILIPDGISSVDVDWSIQKSSRLESIEIGMRTPTTVSLATTNYIDCLPCTAAAVAGQIVSVCFARIQKEQMFPLLSMSPAVDLLAASRFVNITHGGGASVSVAGAMTASLAANRLSTMVVVGRLACWPICQLLVQLILVSVHRSVGRSVGWSVGRLTKPEYTGKQVEKLFLSSDEAVFIQLICSKPSYRHASCSLSVLIFYSRIKARGECQAWDGSCICRTLSNTTTNNIVTFPYLWNMFRTNHITTTKLPAGILPGI</sequence>
<dbReference type="InParanoid" id="A0A0V1AX31"/>
<gene>
    <name evidence="1" type="ORF">T01_6848</name>
</gene>
<dbReference type="AlphaFoldDB" id="A0A0V1AX31"/>
<comment type="caution">
    <text evidence="1">The sequence shown here is derived from an EMBL/GenBank/DDBJ whole genome shotgun (WGS) entry which is preliminary data.</text>
</comment>
<dbReference type="Proteomes" id="UP000054776">
    <property type="component" value="Unassembled WGS sequence"/>
</dbReference>
<keyword evidence="2" id="KW-1185">Reference proteome</keyword>
<organism evidence="1 2">
    <name type="scientific">Trichinella spiralis</name>
    <name type="common">Trichina worm</name>
    <dbReference type="NCBI Taxonomy" id="6334"/>
    <lineage>
        <taxon>Eukaryota</taxon>
        <taxon>Metazoa</taxon>
        <taxon>Ecdysozoa</taxon>
        <taxon>Nematoda</taxon>
        <taxon>Enoplea</taxon>
        <taxon>Dorylaimia</taxon>
        <taxon>Trichinellida</taxon>
        <taxon>Trichinellidae</taxon>
        <taxon>Trichinella</taxon>
    </lineage>
</organism>
<evidence type="ECO:0000313" key="2">
    <source>
        <dbReference type="Proteomes" id="UP000054776"/>
    </source>
</evidence>
<dbReference type="EMBL" id="JYDH01000177">
    <property type="protein sequence ID" value="KRY29242.1"/>
    <property type="molecule type" value="Genomic_DNA"/>
</dbReference>
<accession>A0A0V1AX31</accession>
<name>A0A0V1AX31_TRISP</name>
<dbReference type="OrthoDB" id="10559272at2759"/>
<reference evidence="1 2" key="1">
    <citation type="submission" date="2015-01" db="EMBL/GenBank/DDBJ databases">
        <title>Evolution of Trichinella species and genotypes.</title>
        <authorList>
            <person name="Korhonen P.K."/>
            <person name="Edoardo P."/>
            <person name="Giuseppe L.R."/>
            <person name="Gasser R.B."/>
        </authorList>
    </citation>
    <scope>NUCLEOTIDE SEQUENCE [LARGE SCALE GENOMIC DNA]</scope>
    <source>
        <strain evidence="1">ISS3</strain>
    </source>
</reference>
<protein>
    <submittedName>
        <fullName evidence="1">Uncharacterized protein</fullName>
    </submittedName>
</protein>